<evidence type="ECO:0008006" key="5">
    <source>
        <dbReference type="Google" id="ProtNLM"/>
    </source>
</evidence>
<evidence type="ECO:0000313" key="3">
    <source>
        <dbReference type="EMBL" id="KAE8237479.1"/>
    </source>
</evidence>
<organism evidence="3 4">
    <name type="scientific">Tilletia controversa</name>
    <name type="common">dwarf bunt fungus</name>
    <dbReference type="NCBI Taxonomy" id="13291"/>
    <lineage>
        <taxon>Eukaryota</taxon>
        <taxon>Fungi</taxon>
        <taxon>Dikarya</taxon>
        <taxon>Basidiomycota</taxon>
        <taxon>Ustilaginomycotina</taxon>
        <taxon>Exobasidiomycetes</taxon>
        <taxon>Tilletiales</taxon>
        <taxon>Tilletiaceae</taxon>
        <taxon>Tilletia</taxon>
    </lineage>
</organism>
<feature type="compositionally biased region" description="Polar residues" evidence="2">
    <location>
        <begin position="128"/>
        <end position="137"/>
    </location>
</feature>
<dbReference type="InterPro" id="IPR051726">
    <property type="entry name" value="Chitin_Synth_Reg"/>
</dbReference>
<dbReference type="InterPro" id="IPR006597">
    <property type="entry name" value="Sel1-like"/>
</dbReference>
<feature type="region of interest" description="Disordered" evidence="2">
    <location>
        <begin position="663"/>
        <end position="722"/>
    </location>
</feature>
<feature type="compositionally biased region" description="Basic and acidic residues" evidence="2">
    <location>
        <begin position="524"/>
        <end position="552"/>
    </location>
</feature>
<dbReference type="PANTHER" id="PTHR46430">
    <property type="entry name" value="PROTEIN SKT5-RELATED"/>
    <property type="match status" value="1"/>
</dbReference>
<dbReference type="SMART" id="SM00671">
    <property type="entry name" value="SEL1"/>
    <property type="match status" value="5"/>
</dbReference>
<feature type="compositionally biased region" description="Pro residues" evidence="2">
    <location>
        <begin position="21"/>
        <end position="39"/>
    </location>
</feature>
<dbReference type="EMBL" id="LWDE02002502">
    <property type="protein sequence ID" value="KAE8237479.1"/>
    <property type="molecule type" value="Genomic_DNA"/>
</dbReference>
<feature type="region of interest" description="Disordered" evidence="2">
    <location>
        <begin position="523"/>
        <end position="598"/>
    </location>
</feature>
<sequence>MGSRSALPPLPPQYVSVSASPPAPAVPPRPPLPPLPPHASPRRPSSTGTGAGAGTGTGGPPPPPPPPPLPAIPAPAPAHPMAMPVPVPGPAMYGSPAPAPYQQHHQPPGYHQPTLFAAPTPTHPRRVSTASFTSQDGSGPPMTSGGATTALSLSLPLPDPGTLATAREKALALGDQNRLLQWASDIMKYVERKSILTANSGTAAEADLAIKDAQLVGWIDEAIGIVNVHAAKVPTPVPRALYLRGDLLASGSFPSYHQRDLRSAFSDFEIAARMGYPPAYFRCARDYEVLGDVSRAKEVYEKGMGKGDVCCTYRLGMANLLGQLGLTQNLPRAAQLLSEAADRADLETPQPAYIYGIILAGEFAQVSVPPNVLMPALVTDPNRSNLTPQQHALFEAEAFRHISRAAFLHFGPAQLKCGWAFEHAQLGCAFDPLLSVQYYILASQGGELEADLSLSKWFLCGADGFFPKKEDLAFVFADKAARKGLPSAEFALGYYYEVGVGTEKSVENAKKWYRKAASHGNADAQERIDDLSKPQPHELSRTDHQAHMDAKLVRKRTQAQIKSDHQKAGSSSGGGGGGGHGPAGHPAAGAQHKQAVDVSRRQTMKMVDAYTSVSGRPGPGMAAPWSESSASVVTNNAAGGYRRQGRQEASMPNNMPAHHVLTRPVSSSASSTVSSSVSVSQGQHGAGYSLSESYHHNHQPVPTPASAGAGVGVGGMVGTSPG</sequence>
<feature type="region of interest" description="Disordered" evidence="2">
    <location>
        <begin position="95"/>
        <end position="154"/>
    </location>
</feature>
<dbReference type="Gene3D" id="1.25.40.10">
    <property type="entry name" value="Tetratricopeptide repeat domain"/>
    <property type="match status" value="1"/>
</dbReference>
<feature type="compositionally biased region" description="Gly residues" evidence="2">
    <location>
        <begin position="571"/>
        <end position="582"/>
    </location>
</feature>
<protein>
    <recommendedName>
        <fullName evidence="5">Chitin synthase regulator 3</fullName>
    </recommendedName>
</protein>
<dbReference type="InterPro" id="IPR011990">
    <property type="entry name" value="TPR-like_helical_dom_sf"/>
</dbReference>
<evidence type="ECO:0000256" key="2">
    <source>
        <dbReference type="SAM" id="MobiDB-lite"/>
    </source>
</evidence>
<dbReference type="Proteomes" id="UP000077684">
    <property type="component" value="Unassembled WGS sequence"/>
</dbReference>
<comment type="caution">
    <text evidence="3">The sequence shown here is derived from an EMBL/GenBank/DDBJ whole genome shotgun (WGS) entry which is preliminary data.</text>
</comment>
<keyword evidence="1" id="KW-0677">Repeat</keyword>
<proteinExistence type="predicted"/>
<feature type="non-terminal residue" evidence="3">
    <location>
        <position position="1"/>
    </location>
</feature>
<keyword evidence="4" id="KW-1185">Reference proteome</keyword>
<accession>A0A8X7SSB6</accession>
<dbReference type="AlphaFoldDB" id="A0A8X7SSB6"/>
<reference evidence="3" key="1">
    <citation type="submission" date="2016-04" db="EMBL/GenBank/DDBJ databases">
        <authorList>
            <person name="Nguyen H.D."/>
            <person name="Samba Siva P."/>
            <person name="Cullis J."/>
            <person name="Levesque C.A."/>
            <person name="Hambleton S."/>
        </authorList>
    </citation>
    <scope>NUCLEOTIDE SEQUENCE</scope>
    <source>
        <strain evidence="3">DAOMC 236426</strain>
    </source>
</reference>
<evidence type="ECO:0000256" key="1">
    <source>
        <dbReference type="ARBA" id="ARBA00022737"/>
    </source>
</evidence>
<feature type="compositionally biased region" description="Low complexity" evidence="2">
    <location>
        <begin position="100"/>
        <end position="113"/>
    </location>
</feature>
<name>A0A8X7SSB6_9BASI</name>
<evidence type="ECO:0000313" key="4">
    <source>
        <dbReference type="Proteomes" id="UP000077684"/>
    </source>
</evidence>
<feature type="compositionally biased region" description="Gly residues" evidence="2">
    <location>
        <begin position="709"/>
        <end position="722"/>
    </location>
</feature>
<dbReference type="PANTHER" id="PTHR46430:SF2">
    <property type="entry name" value="CHITIN SYNTHASE REGULATORY FACTOR 4"/>
    <property type="match status" value="1"/>
</dbReference>
<dbReference type="SUPFAM" id="SSF81901">
    <property type="entry name" value="HCP-like"/>
    <property type="match status" value="2"/>
</dbReference>
<feature type="compositionally biased region" description="Low complexity" evidence="2">
    <location>
        <begin position="665"/>
        <end position="680"/>
    </location>
</feature>
<reference evidence="3" key="2">
    <citation type="journal article" date="2019" name="IMA Fungus">
        <title>Genome sequencing and comparison of five Tilletia species to identify candidate genes for the detection of regulated species infecting wheat.</title>
        <authorList>
            <person name="Nguyen H.D.T."/>
            <person name="Sultana T."/>
            <person name="Kesanakurti P."/>
            <person name="Hambleton S."/>
        </authorList>
    </citation>
    <scope>NUCLEOTIDE SEQUENCE</scope>
    <source>
        <strain evidence="3">DAOMC 236426</strain>
    </source>
</reference>
<dbReference type="Pfam" id="PF08238">
    <property type="entry name" value="Sel1"/>
    <property type="match status" value="3"/>
</dbReference>
<feature type="compositionally biased region" description="Pro residues" evidence="2">
    <location>
        <begin position="59"/>
        <end position="75"/>
    </location>
</feature>
<feature type="region of interest" description="Disordered" evidence="2">
    <location>
        <begin position="1"/>
        <end position="75"/>
    </location>
</feature>
<gene>
    <name evidence="3" type="ORF">A4X06_0g9215</name>
</gene>
<feature type="compositionally biased region" description="Gly residues" evidence="2">
    <location>
        <begin position="49"/>
        <end position="58"/>
    </location>
</feature>